<name>A0ABD3B5P0_9GENT</name>
<keyword evidence="3" id="KW-1185">Reference proteome</keyword>
<reference evidence="2 3" key="1">
    <citation type="submission" date="2024-11" db="EMBL/GenBank/DDBJ databases">
        <title>A near-complete genome assembly of Cinchona calisaya.</title>
        <authorList>
            <person name="Lian D.C."/>
            <person name="Zhao X.W."/>
            <person name="Wei L."/>
        </authorList>
    </citation>
    <scope>NUCLEOTIDE SEQUENCE [LARGE SCALE GENOMIC DNA]</scope>
    <source>
        <tissue evidence="2">Nenye</tissue>
    </source>
</reference>
<sequence>MVAALKNVITGGTASSTTFSSSISSFYDDQSSQLPPAAVAAVETCQFCRYEGCLGCNYFPPPPPAPTAADDQTKKNNNNNVAHEIKPEINESGFMEMGTATTSTSKEMEFWEVIGEDEIQEWMTMMDYHGDSSSSGSGNVHSF</sequence>
<accession>A0ABD3B5P0</accession>
<dbReference type="AlphaFoldDB" id="A0ABD3B5P0"/>
<dbReference type="EMBL" id="JBJUIK010000001">
    <property type="protein sequence ID" value="KAL3538877.1"/>
    <property type="molecule type" value="Genomic_DNA"/>
</dbReference>
<evidence type="ECO:0000256" key="1">
    <source>
        <dbReference type="SAM" id="MobiDB-lite"/>
    </source>
</evidence>
<evidence type="ECO:0000313" key="3">
    <source>
        <dbReference type="Proteomes" id="UP001630127"/>
    </source>
</evidence>
<organism evidence="2 3">
    <name type="scientific">Cinchona calisaya</name>
    <dbReference type="NCBI Taxonomy" id="153742"/>
    <lineage>
        <taxon>Eukaryota</taxon>
        <taxon>Viridiplantae</taxon>
        <taxon>Streptophyta</taxon>
        <taxon>Embryophyta</taxon>
        <taxon>Tracheophyta</taxon>
        <taxon>Spermatophyta</taxon>
        <taxon>Magnoliopsida</taxon>
        <taxon>eudicotyledons</taxon>
        <taxon>Gunneridae</taxon>
        <taxon>Pentapetalae</taxon>
        <taxon>asterids</taxon>
        <taxon>lamiids</taxon>
        <taxon>Gentianales</taxon>
        <taxon>Rubiaceae</taxon>
        <taxon>Cinchonoideae</taxon>
        <taxon>Cinchoneae</taxon>
        <taxon>Cinchona</taxon>
    </lineage>
</organism>
<protein>
    <submittedName>
        <fullName evidence="2">Uncharacterized protein</fullName>
    </submittedName>
</protein>
<proteinExistence type="predicted"/>
<feature type="region of interest" description="Disordered" evidence="1">
    <location>
        <begin position="63"/>
        <end position="102"/>
    </location>
</feature>
<evidence type="ECO:0000313" key="2">
    <source>
        <dbReference type="EMBL" id="KAL3538877.1"/>
    </source>
</evidence>
<dbReference type="Proteomes" id="UP001630127">
    <property type="component" value="Unassembled WGS sequence"/>
</dbReference>
<comment type="caution">
    <text evidence="2">The sequence shown here is derived from an EMBL/GenBank/DDBJ whole genome shotgun (WGS) entry which is preliminary data.</text>
</comment>
<gene>
    <name evidence="2" type="ORF">ACH5RR_002243</name>
</gene>